<evidence type="ECO:0000313" key="4">
    <source>
        <dbReference type="EMBL" id="GHH60435.1"/>
    </source>
</evidence>
<comment type="caution">
    <text evidence="4">The sequence shown here is derived from an EMBL/GenBank/DDBJ whole genome shotgun (WGS) entry which is preliminary data.</text>
</comment>
<dbReference type="GO" id="GO:0008233">
    <property type="term" value="F:peptidase activity"/>
    <property type="evidence" value="ECO:0007669"/>
    <property type="project" value="InterPro"/>
</dbReference>
<proteinExistence type="inferred from homology"/>
<comment type="similarity">
    <text evidence="1">Belongs to the peptidase S33 family.</text>
</comment>
<dbReference type="Gene3D" id="3.40.50.1820">
    <property type="entry name" value="alpha/beta hydrolase"/>
    <property type="match status" value="1"/>
</dbReference>
<dbReference type="GO" id="GO:0016020">
    <property type="term" value="C:membrane"/>
    <property type="evidence" value="ECO:0007669"/>
    <property type="project" value="TreeGrafter"/>
</dbReference>
<organism evidence="4 5">
    <name type="scientific">Xanthomonas boreopolis</name>
    <dbReference type="NCBI Taxonomy" id="86183"/>
    <lineage>
        <taxon>Bacteria</taxon>
        <taxon>Pseudomonadati</taxon>
        <taxon>Pseudomonadota</taxon>
        <taxon>Gammaproteobacteria</taxon>
        <taxon>Lysobacterales</taxon>
        <taxon>Lysobacteraceae</taxon>
        <taxon>Xanthomonas</taxon>
    </lineage>
</organism>
<dbReference type="InterPro" id="IPR050266">
    <property type="entry name" value="AB_hydrolase_sf"/>
</dbReference>
<feature type="domain" description="AB hydrolase-1" evidence="3">
    <location>
        <begin position="109"/>
        <end position="476"/>
    </location>
</feature>
<dbReference type="EMBL" id="BNBA01000045">
    <property type="protein sequence ID" value="GHH60435.1"/>
    <property type="molecule type" value="Genomic_DNA"/>
</dbReference>
<accession>A0A919FC29</accession>
<dbReference type="RefSeq" id="WP_434026593.1">
    <property type="nucleotide sequence ID" value="NZ_BNBA01000045.1"/>
</dbReference>
<name>A0A919FC29_9XANT</name>
<dbReference type="Proteomes" id="UP000623958">
    <property type="component" value="Unassembled WGS sequence"/>
</dbReference>
<reference evidence="4" key="1">
    <citation type="journal article" date="2014" name="Int. J. Syst. Evol. Microbiol.">
        <title>Complete genome sequence of Corynebacterium casei LMG S-19264T (=DSM 44701T), isolated from a smear-ripened cheese.</title>
        <authorList>
            <consortium name="US DOE Joint Genome Institute (JGI-PGF)"/>
            <person name="Walter F."/>
            <person name="Albersmeier A."/>
            <person name="Kalinowski J."/>
            <person name="Ruckert C."/>
        </authorList>
    </citation>
    <scope>NUCLEOTIDE SEQUENCE</scope>
    <source>
        <strain evidence="4">JCM 13306</strain>
    </source>
</reference>
<dbReference type="AlphaFoldDB" id="A0A919FC29"/>
<sequence length="519" mass="55140">MSKKIRLVLALLVVVAFVGHRYWKAHAPPPTARPAADAAGAAAGQAARRHGALEFQPCTLTHPQAPGNVEAKCATLQVPENPAAPQGRRIALKIAWLEADSDGPGEADPVFFIAGGPGQSATESASLVAPALAEVRKKRDIFLVDQRGTGGSNALACTGADGKPLSLPDEEDASAEAVADYARRCAASLQGRADPRFYTTTEAVGDLDAVRRAIGAETIDLIGVSYGTRVVQHYAAAHPRHIRAIVIDGVAPNDLVVGGEFATTFEDAIRLQAEQCRTDPACAKRFPTDTREQLRNVMARLRQAPVDVEYRNPGTGEIERGKVTADTVTGLAFAFSYAPQTASLLPLILDEAAQGRYGPLMSLAGLASRQFGDTMNRAMQWSVICAEDADRYRAPEGAQQTLFGPDVAKMFFAACPAWPIGTRPAGFTEPLRSDVPALLLSGELDPVTPPRYAERVLEGLPNGRHLVAPGQGHNVMALGCIPKLIGQFIDQADAKSLDAQCVGTLSRVPAFTSFNGWEP</sequence>
<dbReference type="PANTHER" id="PTHR43798:SF27">
    <property type="entry name" value="HYDROLASE ALPHA_BETA HYDROLASE FOLD FAMILY"/>
    <property type="match status" value="1"/>
</dbReference>
<dbReference type="PANTHER" id="PTHR43798">
    <property type="entry name" value="MONOACYLGLYCEROL LIPASE"/>
    <property type="match status" value="1"/>
</dbReference>
<dbReference type="GO" id="GO:0006508">
    <property type="term" value="P:proteolysis"/>
    <property type="evidence" value="ECO:0007669"/>
    <property type="project" value="InterPro"/>
</dbReference>
<evidence type="ECO:0000256" key="1">
    <source>
        <dbReference type="ARBA" id="ARBA00010088"/>
    </source>
</evidence>
<dbReference type="InterPro" id="IPR000073">
    <property type="entry name" value="AB_hydrolase_1"/>
</dbReference>
<dbReference type="PRINTS" id="PR00793">
    <property type="entry name" value="PROAMNOPTASE"/>
</dbReference>
<dbReference type="SUPFAM" id="SSF53474">
    <property type="entry name" value="alpha/beta-Hydrolases"/>
    <property type="match status" value="1"/>
</dbReference>
<dbReference type="InterPro" id="IPR002410">
    <property type="entry name" value="Peptidase_S33"/>
</dbReference>
<evidence type="ECO:0000259" key="3">
    <source>
        <dbReference type="Pfam" id="PF00561"/>
    </source>
</evidence>
<gene>
    <name evidence="4" type="ORF">GCM10009090_35840</name>
</gene>
<dbReference type="Pfam" id="PF00561">
    <property type="entry name" value="Abhydrolase_1"/>
    <property type="match status" value="1"/>
</dbReference>
<keyword evidence="2" id="KW-0378">Hydrolase</keyword>
<reference evidence="4" key="2">
    <citation type="submission" date="2020-09" db="EMBL/GenBank/DDBJ databases">
        <authorList>
            <person name="Sun Q."/>
            <person name="Ohkuma M."/>
        </authorList>
    </citation>
    <scope>NUCLEOTIDE SEQUENCE</scope>
    <source>
        <strain evidence="4">JCM 13306</strain>
    </source>
</reference>
<dbReference type="InterPro" id="IPR029058">
    <property type="entry name" value="AB_hydrolase_fold"/>
</dbReference>
<keyword evidence="5" id="KW-1185">Reference proteome</keyword>
<evidence type="ECO:0000256" key="2">
    <source>
        <dbReference type="ARBA" id="ARBA00022801"/>
    </source>
</evidence>
<protein>
    <submittedName>
        <fullName evidence="4">Cysteine proteinase</fullName>
    </submittedName>
</protein>
<evidence type="ECO:0000313" key="5">
    <source>
        <dbReference type="Proteomes" id="UP000623958"/>
    </source>
</evidence>